<dbReference type="EMBL" id="QLMA01000003">
    <property type="protein sequence ID" value="RAJ83162.1"/>
    <property type="molecule type" value="Genomic_DNA"/>
</dbReference>
<evidence type="ECO:0000313" key="2">
    <source>
        <dbReference type="Proteomes" id="UP000249819"/>
    </source>
</evidence>
<sequence>MGTKIFFILCIYLLYAGIIHGQNLEGNITYAWQSPQKVLFNGPYRPLISLGDSVKITIRGTVDLRPYEVEKKRGGFLGIGAKRYREIVHDYKNADQVNIFTGIDETNWRISAKQVDRETQVLTATMENGSFFDGMKKNLSLLAFIEEPGKNLVQGTANLIIRMEIDSRPRIAQIIKYLRDYQPNEFTAIRELLEVGNVMKQYPNELCDELFNFYKNEQQETLKIVKTELLQYLLLKSPDNSAIRVKLADSYLQDGNFEGAKQQAKIEIARLKAIDPTKMTTDNRVLLADAYIVMAGTAELEQQGTQANAFQVAVSFYKLAGDQYKQSGMEKHPKCRDLILKQSKALQRIGSRAAFEEAVHLLEGYLAKTE</sequence>
<comment type="caution">
    <text evidence="1">The sequence shown here is derived from an EMBL/GenBank/DDBJ whole genome shotgun (WGS) entry which is preliminary data.</text>
</comment>
<reference evidence="1 2" key="1">
    <citation type="submission" date="2018-06" db="EMBL/GenBank/DDBJ databases">
        <title>Genomic Encyclopedia of Archaeal and Bacterial Type Strains, Phase II (KMG-II): from individual species to whole genera.</title>
        <authorList>
            <person name="Goeker M."/>
        </authorList>
    </citation>
    <scope>NUCLEOTIDE SEQUENCE [LARGE SCALE GENOMIC DNA]</scope>
    <source>
        <strain evidence="1 2">DSM 29821</strain>
    </source>
</reference>
<gene>
    <name evidence="1" type="ORF">CLV59_103121</name>
</gene>
<evidence type="ECO:0000313" key="1">
    <source>
        <dbReference type="EMBL" id="RAJ83162.1"/>
    </source>
</evidence>
<proteinExistence type="predicted"/>
<protein>
    <recommendedName>
        <fullName evidence="3">Tetratricopeptide repeat protein</fullName>
    </recommendedName>
</protein>
<name>A0A327W2Z7_9BACT</name>
<dbReference type="AlphaFoldDB" id="A0A327W2Z7"/>
<dbReference type="Proteomes" id="UP000249819">
    <property type="component" value="Unassembled WGS sequence"/>
</dbReference>
<organism evidence="1 2">
    <name type="scientific">Chitinophaga dinghuensis</name>
    <dbReference type="NCBI Taxonomy" id="1539050"/>
    <lineage>
        <taxon>Bacteria</taxon>
        <taxon>Pseudomonadati</taxon>
        <taxon>Bacteroidota</taxon>
        <taxon>Chitinophagia</taxon>
        <taxon>Chitinophagales</taxon>
        <taxon>Chitinophagaceae</taxon>
        <taxon>Chitinophaga</taxon>
    </lineage>
</organism>
<dbReference type="RefSeq" id="WP_111591824.1">
    <property type="nucleotide sequence ID" value="NZ_QLMA01000003.1"/>
</dbReference>
<evidence type="ECO:0008006" key="3">
    <source>
        <dbReference type="Google" id="ProtNLM"/>
    </source>
</evidence>
<keyword evidence="2" id="KW-1185">Reference proteome</keyword>
<accession>A0A327W2Z7</accession>